<dbReference type="Pfam" id="PF01408">
    <property type="entry name" value="GFO_IDH_MocA"/>
    <property type="match status" value="1"/>
</dbReference>
<dbReference type="Gene3D" id="3.40.50.720">
    <property type="entry name" value="NAD(P)-binding Rossmann-like Domain"/>
    <property type="match status" value="1"/>
</dbReference>
<dbReference type="InterPro" id="IPR000683">
    <property type="entry name" value="Gfo/Idh/MocA-like_OxRdtase_N"/>
</dbReference>
<reference evidence="2 3" key="1">
    <citation type="submission" date="2018-08" db="EMBL/GenBank/DDBJ databases">
        <title>Vibrio harveyi strains pathogenic to white snook Centropomus viridis Lockington (1877) and potential probiotic bacteria.</title>
        <authorList>
            <person name="Soto-Rodriguez S."/>
            <person name="Gomez-Gil B."/>
            <person name="Lozano-Olvera R."/>
        </authorList>
    </citation>
    <scope>NUCLEOTIDE SEQUENCE [LARGE SCALE GENOMIC DNA]</scope>
    <source>
        <strain evidence="2 3">CAIM 1508</strain>
    </source>
</reference>
<proteinExistence type="predicted"/>
<organism evidence="2 3">
    <name type="scientific">Vibrio harveyi</name>
    <name type="common">Beneckea harveyi</name>
    <dbReference type="NCBI Taxonomy" id="669"/>
    <lineage>
        <taxon>Bacteria</taxon>
        <taxon>Pseudomonadati</taxon>
        <taxon>Pseudomonadota</taxon>
        <taxon>Gammaproteobacteria</taxon>
        <taxon>Vibrionales</taxon>
        <taxon>Vibrionaceae</taxon>
        <taxon>Vibrio</taxon>
    </lineage>
</organism>
<dbReference type="SUPFAM" id="SSF51735">
    <property type="entry name" value="NAD(P)-binding Rossmann-fold domains"/>
    <property type="match status" value="1"/>
</dbReference>
<dbReference type="InterPro" id="IPR036291">
    <property type="entry name" value="NAD(P)-bd_dom_sf"/>
</dbReference>
<sequence length="326" mass="36304">MKDNLLIIGAGQLGSRHLQALAQLDDKFSIYVLDPFEQSLEVAKQRYQEVAQETSPEVTYVTDMEAIAGLNVEVAIVATNAAVRLGIVKQLVEKLTVQYLVLEKVLFQSVAQLVEAEKLLANAGVKTWVNCPRRLFPAYQALKQQYQGAQSVVLEVTGSNWGLGCNAIHFIDLWNYLAGFSSYKLDFQADVSVIDSKRSGYKEIIGGLAAQAGRHKLYLQCDQTESGQVMVDISVTIDGERIQLSEREGAVRWLDQDGETVKESPLQIFFQSQLSNKVVLDLINKQDCQLTPLATSNMLHEEFLRKAVPIFDPSARNELEQLVPIT</sequence>
<dbReference type="PANTHER" id="PTHR43377">
    <property type="entry name" value="BILIVERDIN REDUCTASE A"/>
    <property type="match status" value="1"/>
</dbReference>
<dbReference type="GO" id="GO:0000166">
    <property type="term" value="F:nucleotide binding"/>
    <property type="evidence" value="ECO:0007669"/>
    <property type="project" value="InterPro"/>
</dbReference>
<dbReference type="RefSeq" id="WP_114092377.1">
    <property type="nucleotide sequence ID" value="NZ_QOUW02000051.1"/>
</dbReference>
<evidence type="ECO:0000259" key="1">
    <source>
        <dbReference type="Pfam" id="PF01408"/>
    </source>
</evidence>
<comment type="caution">
    <text evidence="2">The sequence shown here is derived from an EMBL/GenBank/DDBJ whole genome shotgun (WGS) entry which is preliminary data.</text>
</comment>
<evidence type="ECO:0000313" key="3">
    <source>
        <dbReference type="Proteomes" id="UP000253437"/>
    </source>
</evidence>
<dbReference type="EMBL" id="QOUW02000051">
    <property type="protein sequence ID" value="RIW11788.1"/>
    <property type="molecule type" value="Genomic_DNA"/>
</dbReference>
<name>A0A8B3DHX0_VIBHA</name>
<gene>
    <name evidence="2" type="ORF">DS957_014520</name>
</gene>
<evidence type="ECO:0000313" key="2">
    <source>
        <dbReference type="EMBL" id="RIW11788.1"/>
    </source>
</evidence>
<protein>
    <recommendedName>
        <fullName evidence="1">Gfo/Idh/MocA-like oxidoreductase N-terminal domain-containing protein</fullName>
    </recommendedName>
</protein>
<dbReference type="Proteomes" id="UP000253437">
    <property type="component" value="Unassembled WGS sequence"/>
</dbReference>
<dbReference type="AlphaFoldDB" id="A0A8B3DHX0"/>
<accession>A0A8B3DHX0</accession>
<feature type="domain" description="Gfo/Idh/MocA-like oxidoreductase N-terminal" evidence="1">
    <location>
        <begin position="5"/>
        <end position="130"/>
    </location>
</feature>
<dbReference type="PANTHER" id="PTHR43377:SF1">
    <property type="entry name" value="BILIVERDIN REDUCTASE A"/>
    <property type="match status" value="1"/>
</dbReference>
<dbReference type="InterPro" id="IPR051450">
    <property type="entry name" value="Gfo/Idh/MocA_Oxidoreductases"/>
</dbReference>